<evidence type="ECO:0000313" key="1">
    <source>
        <dbReference type="EMBL" id="TMS32229.1"/>
    </source>
</evidence>
<comment type="caution">
    <text evidence="1">The sequence shown here is derived from an EMBL/GenBank/DDBJ whole genome shotgun (WGS) entry which is preliminary data.</text>
</comment>
<sequence length="94" mass="10205">MQIFNRLAFAQHGVHIEEQQCTDVTCLGAVLSARQIPRANVQAGTGELKRALDSSIAVCVQDFEAFGLCESAERAVPLPECKKNISMTAWSSLP</sequence>
<keyword evidence="2" id="KW-1185">Reference proteome</keyword>
<name>A0A4U8UI62_STECR</name>
<evidence type="ECO:0000313" key="2">
    <source>
        <dbReference type="Proteomes" id="UP000298663"/>
    </source>
</evidence>
<gene>
    <name evidence="1" type="ORF">L596_000098</name>
</gene>
<accession>A0A4U8UI62</accession>
<dbReference type="EMBL" id="CM016762">
    <property type="protein sequence ID" value="TMS32229.1"/>
    <property type="molecule type" value="Genomic_DNA"/>
</dbReference>
<reference evidence="1 2" key="1">
    <citation type="journal article" date="2015" name="Genome Biol.">
        <title>Comparative genomics of Steinernema reveals deeply conserved gene regulatory networks.</title>
        <authorList>
            <person name="Dillman A.R."/>
            <person name="Macchietto M."/>
            <person name="Porter C.F."/>
            <person name="Rogers A."/>
            <person name="Williams B."/>
            <person name="Antoshechkin I."/>
            <person name="Lee M.M."/>
            <person name="Goodwin Z."/>
            <person name="Lu X."/>
            <person name="Lewis E.E."/>
            <person name="Goodrich-Blair H."/>
            <person name="Stock S.P."/>
            <person name="Adams B.J."/>
            <person name="Sternberg P.W."/>
            <person name="Mortazavi A."/>
        </authorList>
    </citation>
    <scope>NUCLEOTIDE SEQUENCE [LARGE SCALE GENOMIC DNA]</scope>
    <source>
        <strain evidence="1 2">ALL</strain>
    </source>
</reference>
<dbReference type="EMBL" id="AZBU02000001">
    <property type="protein sequence ID" value="TMS32229.1"/>
    <property type="molecule type" value="Genomic_DNA"/>
</dbReference>
<dbReference type="Proteomes" id="UP000298663">
    <property type="component" value="Chromosome X"/>
</dbReference>
<protein>
    <submittedName>
        <fullName evidence="1">Uncharacterized protein</fullName>
    </submittedName>
</protein>
<reference evidence="1 2" key="2">
    <citation type="journal article" date="2019" name="G3 (Bethesda)">
        <title>Hybrid Assembly of the Genome of the Entomopathogenic Nematode Steinernema carpocapsae Identifies the X-Chromosome.</title>
        <authorList>
            <person name="Serra L."/>
            <person name="Macchietto M."/>
            <person name="Macias-Munoz A."/>
            <person name="McGill C.J."/>
            <person name="Rodriguez I.M."/>
            <person name="Rodriguez B."/>
            <person name="Murad R."/>
            <person name="Mortazavi A."/>
        </authorList>
    </citation>
    <scope>NUCLEOTIDE SEQUENCE [LARGE SCALE GENOMIC DNA]</scope>
    <source>
        <strain evidence="1 2">ALL</strain>
    </source>
</reference>
<proteinExistence type="predicted"/>
<organism evidence="1 2">
    <name type="scientific">Steinernema carpocapsae</name>
    <name type="common">Entomopathogenic nematode</name>
    <dbReference type="NCBI Taxonomy" id="34508"/>
    <lineage>
        <taxon>Eukaryota</taxon>
        <taxon>Metazoa</taxon>
        <taxon>Ecdysozoa</taxon>
        <taxon>Nematoda</taxon>
        <taxon>Chromadorea</taxon>
        <taxon>Rhabditida</taxon>
        <taxon>Tylenchina</taxon>
        <taxon>Panagrolaimomorpha</taxon>
        <taxon>Strongyloidoidea</taxon>
        <taxon>Steinernematidae</taxon>
        <taxon>Steinernema</taxon>
    </lineage>
</organism>
<dbReference type="AlphaFoldDB" id="A0A4U8UI62"/>